<organism evidence="2 3">
    <name type="scientific">Runella defluvii</name>
    <dbReference type="NCBI Taxonomy" id="370973"/>
    <lineage>
        <taxon>Bacteria</taxon>
        <taxon>Pseudomonadati</taxon>
        <taxon>Bacteroidota</taxon>
        <taxon>Cytophagia</taxon>
        <taxon>Cytophagales</taxon>
        <taxon>Spirosomataceae</taxon>
        <taxon>Runella</taxon>
    </lineage>
</organism>
<name>A0A7W5ZT20_9BACT</name>
<sequence length="62" mass="7299">MKKIVEFLQLGEVFGYFLRVFQKPDPSRPSTASLRVMHGINRISIVMFLLCLGVMLYRFFTR</sequence>
<dbReference type="EMBL" id="JACIBY010000018">
    <property type="protein sequence ID" value="MBB3841571.1"/>
    <property type="molecule type" value="Genomic_DNA"/>
</dbReference>
<keyword evidence="3" id="KW-1185">Reference proteome</keyword>
<dbReference type="Pfam" id="PF20498">
    <property type="entry name" value="DUF6728"/>
    <property type="match status" value="1"/>
</dbReference>
<keyword evidence="1" id="KW-1133">Transmembrane helix</keyword>
<dbReference type="RefSeq" id="WP_183979324.1">
    <property type="nucleotide sequence ID" value="NZ_JACIBY010000018.1"/>
</dbReference>
<dbReference type="InterPro" id="IPR046615">
    <property type="entry name" value="DUF6728"/>
</dbReference>
<dbReference type="AlphaFoldDB" id="A0A7W5ZT20"/>
<gene>
    <name evidence="2" type="ORF">FHS57_005599</name>
</gene>
<evidence type="ECO:0000313" key="3">
    <source>
        <dbReference type="Proteomes" id="UP000541352"/>
    </source>
</evidence>
<proteinExistence type="predicted"/>
<evidence type="ECO:0000313" key="2">
    <source>
        <dbReference type="EMBL" id="MBB3841571.1"/>
    </source>
</evidence>
<comment type="caution">
    <text evidence="2">The sequence shown here is derived from an EMBL/GenBank/DDBJ whole genome shotgun (WGS) entry which is preliminary data.</text>
</comment>
<accession>A0A7W5ZT20</accession>
<protein>
    <submittedName>
        <fullName evidence="2">Uncharacterized protein</fullName>
    </submittedName>
</protein>
<feature type="transmembrane region" description="Helical" evidence="1">
    <location>
        <begin position="39"/>
        <end position="60"/>
    </location>
</feature>
<evidence type="ECO:0000256" key="1">
    <source>
        <dbReference type="SAM" id="Phobius"/>
    </source>
</evidence>
<dbReference type="Proteomes" id="UP000541352">
    <property type="component" value="Unassembled WGS sequence"/>
</dbReference>
<keyword evidence="1" id="KW-0472">Membrane</keyword>
<keyword evidence="1" id="KW-0812">Transmembrane</keyword>
<reference evidence="2 3" key="1">
    <citation type="submission" date="2020-08" db="EMBL/GenBank/DDBJ databases">
        <title>Genomic Encyclopedia of Type Strains, Phase IV (KMG-IV): sequencing the most valuable type-strain genomes for metagenomic binning, comparative biology and taxonomic classification.</title>
        <authorList>
            <person name="Goeker M."/>
        </authorList>
    </citation>
    <scope>NUCLEOTIDE SEQUENCE [LARGE SCALE GENOMIC DNA]</scope>
    <source>
        <strain evidence="2 3">DSM 17976</strain>
    </source>
</reference>